<dbReference type="PRINTS" id="PR00116">
    <property type="entry name" value="ARGINASE"/>
</dbReference>
<dbReference type="PROSITE" id="PS51409">
    <property type="entry name" value="ARGINASE_2"/>
    <property type="match status" value="1"/>
</dbReference>
<dbReference type="InterPro" id="IPR020855">
    <property type="entry name" value="Ureohydrolase_Mn_BS"/>
</dbReference>
<dbReference type="PROSITE" id="PS01053">
    <property type="entry name" value="ARGINASE_1"/>
    <property type="match status" value="1"/>
</dbReference>
<dbReference type="Proteomes" id="UP000293912">
    <property type="component" value="Chromosome"/>
</dbReference>
<feature type="binding site" evidence="4">
    <location>
        <position position="130"/>
    </location>
    <ligand>
        <name>Mn(2+)</name>
        <dbReference type="ChEBI" id="CHEBI:29035"/>
        <label>1</label>
    </ligand>
</feature>
<evidence type="ECO:0000313" key="6">
    <source>
        <dbReference type="EMBL" id="QBM29329.1"/>
    </source>
</evidence>
<dbReference type="Gene3D" id="3.40.800.10">
    <property type="entry name" value="Ureohydrolase domain"/>
    <property type="match status" value="1"/>
</dbReference>
<dbReference type="GO" id="GO:0047971">
    <property type="term" value="F:guanidinobutyrase activity"/>
    <property type="evidence" value="ECO:0007669"/>
    <property type="project" value="UniProtKB-EC"/>
</dbReference>
<evidence type="ECO:0000256" key="3">
    <source>
        <dbReference type="ARBA" id="ARBA00022801"/>
    </source>
</evidence>
<feature type="binding site" evidence="4">
    <location>
        <position position="246"/>
    </location>
    <ligand>
        <name>Mn(2+)</name>
        <dbReference type="ChEBI" id="CHEBI:29035"/>
        <label>1</label>
    </ligand>
</feature>
<organism evidence="6 7">
    <name type="scientific">Hydrogenophaga pseudoflava</name>
    <name type="common">Pseudomonas carboxydoflava</name>
    <dbReference type="NCBI Taxonomy" id="47421"/>
    <lineage>
        <taxon>Bacteria</taxon>
        <taxon>Pseudomonadati</taxon>
        <taxon>Pseudomonadota</taxon>
        <taxon>Betaproteobacteria</taxon>
        <taxon>Burkholderiales</taxon>
        <taxon>Comamonadaceae</taxon>
        <taxon>Hydrogenophaga</taxon>
    </lineage>
</organism>
<proteinExistence type="inferred from homology"/>
<dbReference type="GO" id="GO:0046872">
    <property type="term" value="F:metal ion binding"/>
    <property type="evidence" value="ECO:0007669"/>
    <property type="project" value="UniProtKB-KW"/>
</dbReference>
<feature type="binding site" evidence="4">
    <location>
        <position position="156"/>
    </location>
    <ligand>
        <name>Mn(2+)</name>
        <dbReference type="ChEBI" id="CHEBI:29035"/>
        <label>1</label>
    </ligand>
</feature>
<dbReference type="KEGG" id="hpse:HPF_16675"/>
<dbReference type="CDD" id="cd11592">
    <property type="entry name" value="Agmatinase_PAH"/>
    <property type="match status" value="1"/>
</dbReference>
<dbReference type="EMBL" id="CP037867">
    <property type="protein sequence ID" value="QBM29329.1"/>
    <property type="molecule type" value="Genomic_DNA"/>
</dbReference>
<evidence type="ECO:0000256" key="4">
    <source>
        <dbReference type="PIRSR" id="PIRSR036979-1"/>
    </source>
</evidence>
<dbReference type="GO" id="GO:0008783">
    <property type="term" value="F:agmatinase activity"/>
    <property type="evidence" value="ECO:0007669"/>
    <property type="project" value="TreeGrafter"/>
</dbReference>
<keyword evidence="2 4" id="KW-0479">Metal-binding</keyword>
<keyword evidence="4" id="KW-0464">Manganese</keyword>
<evidence type="ECO:0000256" key="5">
    <source>
        <dbReference type="RuleBase" id="RU003684"/>
    </source>
</evidence>
<feature type="binding site" evidence="4">
    <location>
        <position position="244"/>
    </location>
    <ligand>
        <name>Mn(2+)</name>
        <dbReference type="ChEBI" id="CHEBI:29035"/>
        <label>1</label>
    </ligand>
</feature>
<comment type="similarity">
    <text evidence="1">Belongs to the arginase family. Agmatinase subfamily.</text>
</comment>
<dbReference type="SUPFAM" id="SSF52768">
    <property type="entry name" value="Arginase/deacetylase"/>
    <property type="match status" value="1"/>
</dbReference>
<keyword evidence="7" id="KW-1185">Reference proteome</keyword>
<keyword evidence="3 5" id="KW-0378">Hydrolase</keyword>
<sequence length="331" mass="35530">MNARHPFPQPQDAAQVPRFAGLSTFMRLPLVEPDRLDTVDIGLIGLPWDAGTTNRAGARHGPREVRNQSALMRKVHHVSRIAPYDLARVADLGDVALPPMDLMLGLDLIEAFYRRVHAAGVRPLSVGGDHLVTLPVFRGIAHGGAVGMVHFDAHSDTNDSYFGGQRYTHGTPFRRAVEEGLLDPKRTVQIGIRGSVYDPADLDFAKAVGIRVVHMEEVAARSNEDLLAEVRAIVGDAPTYISFDVDCLDPCFAPGTGTPEIGGMSTLQAQHLVRGLQGLHLIGADVVEVSPPFDVGGVTSLVGATMAFELLCLLAEAHARLGRLQAPGART</sequence>
<name>A0A4P6X2F7_HYDPS</name>
<evidence type="ECO:0000256" key="2">
    <source>
        <dbReference type="ARBA" id="ARBA00022723"/>
    </source>
</evidence>
<dbReference type="PANTHER" id="PTHR11358">
    <property type="entry name" value="ARGINASE/AGMATINASE"/>
    <property type="match status" value="1"/>
</dbReference>
<evidence type="ECO:0000256" key="1">
    <source>
        <dbReference type="ARBA" id="ARBA00009227"/>
    </source>
</evidence>
<reference evidence="6 7" key="1">
    <citation type="submission" date="2019-03" db="EMBL/GenBank/DDBJ databases">
        <authorList>
            <person name="Sebastian G."/>
            <person name="Baumann P."/>
            <person name="Ruckert C."/>
            <person name="Kalinowski J."/>
            <person name="Nebel B."/>
            <person name="Takors R."/>
            <person name="Blombach B."/>
        </authorList>
    </citation>
    <scope>NUCLEOTIDE SEQUENCE [LARGE SCALE GENOMIC DNA]</scope>
    <source>
        <strain evidence="6 7">DSM 1084</strain>
    </source>
</reference>
<dbReference type="PANTHER" id="PTHR11358:SF26">
    <property type="entry name" value="GUANIDINO ACID HYDROLASE, MITOCHONDRIAL"/>
    <property type="match status" value="1"/>
</dbReference>
<dbReference type="InterPro" id="IPR005925">
    <property type="entry name" value="Agmatinase-rel"/>
</dbReference>
<dbReference type="InterPro" id="IPR006035">
    <property type="entry name" value="Ureohydrolase"/>
</dbReference>
<dbReference type="RefSeq" id="WP_079367138.1">
    <property type="nucleotide sequence ID" value="NZ_CP037867.1"/>
</dbReference>
<dbReference type="Pfam" id="PF00491">
    <property type="entry name" value="Arginase"/>
    <property type="match status" value="1"/>
</dbReference>
<dbReference type="EC" id="3.5.3.7" evidence="6"/>
<gene>
    <name evidence="6" type="primary">gbh3</name>
    <name evidence="6" type="ORF">HPF_16675</name>
</gene>
<dbReference type="NCBIfam" id="TIGR01230">
    <property type="entry name" value="agmatinase"/>
    <property type="match status" value="1"/>
</dbReference>
<comment type="cofactor">
    <cofactor evidence="4">
        <name>Mn(2+)</name>
        <dbReference type="ChEBI" id="CHEBI:29035"/>
    </cofactor>
    <text evidence="4">Binds 2 manganese ions per subunit.</text>
</comment>
<feature type="binding site" evidence="4">
    <location>
        <position position="154"/>
    </location>
    <ligand>
        <name>Mn(2+)</name>
        <dbReference type="ChEBI" id="CHEBI:29035"/>
        <label>1</label>
    </ligand>
</feature>
<dbReference type="InterPro" id="IPR023696">
    <property type="entry name" value="Ureohydrolase_dom_sf"/>
</dbReference>
<dbReference type="GO" id="GO:0033389">
    <property type="term" value="P:putrescine biosynthetic process from arginine, via agmatine"/>
    <property type="evidence" value="ECO:0007669"/>
    <property type="project" value="TreeGrafter"/>
</dbReference>
<evidence type="ECO:0000313" key="7">
    <source>
        <dbReference type="Proteomes" id="UP000293912"/>
    </source>
</evidence>
<protein>
    <submittedName>
        <fullName evidence="6">Guanidinobutyrase</fullName>
        <ecNumber evidence="6">3.5.3.7</ecNumber>
    </submittedName>
</protein>
<dbReference type="AlphaFoldDB" id="A0A4P6X2F7"/>
<feature type="binding site" evidence="4">
    <location>
        <position position="152"/>
    </location>
    <ligand>
        <name>Mn(2+)</name>
        <dbReference type="ChEBI" id="CHEBI:29035"/>
        <label>1</label>
    </ligand>
</feature>
<accession>A0A4P6X2F7</accession>
<dbReference type="PIRSF" id="PIRSF036979">
    <property type="entry name" value="Arginase"/>
    <property type="match status" value="1"/>
</dbReference>